<keyword evidence="2 5" id="KW-0812">Transmembrane</keyword>
<evidence type="ECO:0000313" key="8">
    <source>
        <dbReference type="EMBL" id="KAG8443005.1"/>
    </source>
</evidence>
<feature type="transmembrane region" description="Helical" evidence="5">
    <location>
        <begin position="512"/>
        <end position="532"/>
    </location>
</feature>
<evidence type="ECO:0000256" key="2">
    <source>
        <dbReference type="ARBA" id="ARBA00022692"/>
    </source>
</evidence>
<feature type="transmembrane region" description="Helical" evidence="5">
    <location>
        <begin position="425"/>
        <end position="448"/>
    </location>
</feature>
<protein>
    <recommendedName>
        <fullName evidence="10">DC-STAMP domain containing 1</fullName>
    </recommendedName>
</protein>
<feature type="domain" description="E3 ubiquitin-protein ligase DCST1-like C-terminal" evidence="7">
    <location>
        <begin position="605"/>
        <end position="647"/>
    </location>
</feature>
<dbReference type="AlphaFoldDB" id="A0A8T2JCM7"/>
<evidence type="ECO:0008006" key="10">
    <source>
        <dbReference type="Google" id="ProtNLM"/>
    </source>
</evidence>
<comment type="subcellular location">
    <subcellularLocation>
        <location evidence="1">Membrane</location>
        <topology evidence="1">Multi-pass membrane protein</topology>
    </subcellularLocation>
</comment>
<dbReference type="Pfam" id="PF26037">
    <property type="entry name" value="zf-RING_DCST1_C"/>
    <property type="match status" value="1"/>
</dbReference>
<keyword evidence="3 5" id="KW-1133">Transmembrane helix</keyword>
<evidence type="ECO:0000256" key="3">
    <source>
        <dbReference type="ARBA" id="ARBA00022989"/>
    </source>
</evidence>
<feature type="domain" description="Dendritic cell-specific transmembrane protein-like" evidence="6">
    <location>
        <begin position="366"/>
        <end position="556"/>
    </location>
</feature>
<dbReference type="InterPro" id="IPR058842">
    <property type="entry name" value="DCST1_C"/>
</dbReference>
<reference evidence="8" key="1">
    <citation type="thesis" date="2020" institute="ProQuest LLC" country="789 East Eisenhower Parkway, Ann Arbor, MI, USA">
        <title>Comparative Genomics and Chromosome Evolution.</title>
        <authorList>
            <person name="Mudd A.B."/>
        </authorList>
    </citation>
    <scope>NUCLEOTIDE SEQUENCE</scope>
    <source>
        <strain evidence="8">Female2</strain>
        <tissue evidence="8">Blood</tissue>
    </source>
</reference>
<dbReference type="Proteomes" id="UP000812440">
    <property type="component" value="Chromosome 6"/>
</dbReference>
<dbReference type="EMBL" id="JAACNH010000005">
    <property type="protein sequence ID" value="KAG8443005.1"/>
    <property type="molecule type" value="Genomic_DNA"/>
</dbReference>
<accession>A0A8T2JCM7</accession>
<keyword evidence="4 5" id="KW-0472">Membrane</keyword>
<feature type="transmembrane region" description="Helical" evidence="5">
    <location>
        <begin position="337"/>
        <end position="357"/>
    </location>
</feature>
<dbReference type="InterPro" id="IPR051856">
    <property type="entry name" value="CSR-E3_Ligase_Protein"/>
</dbReference>
<feature type="transmembrane region" description="Helical" evidence="5">
    <location>
        <begin position="58"/>
        <end position="78"/>
    </location>
</feature>
<feature type="transmembrane region" description="Helical" evidence="5">
    <location>
        <begin position="26"/>
        <end position="46"/>
    </location>
</feature>
<dbReference type="InterPro" id="IPR012858">
    <property type="entry name" value="DC_STAMP-like"/>
</dbReference>
<dbReference type="OrthoDB" id="5985669at2759"/>
<evidence type="ECO:0000256" key="4">
    <source>
        <dbReference type="ARBA" id="ARBA00023136"/>
    </source>
</evidence>
<evidence type="ECO:0000259" key="7">
    <source>
        <dbReference type="Pfam" id="PF26037"/>
    </source>
</evidence>
<name>A0A8T2JCM7_9PIPI</name>
<proteinExistence type="predicted"/>
<dbReference type="PANTHER" id="PTHR21041:SF17">
    <property type="entry name" value="E3 UBIQUITIN-PROTEIN LIGASE DCST1"/>
    <property type="match status" value="1"/>
</dbReference>
<dbReference type="PANTHER" id="PTHR21041">
    <property type="entry name" value="DENDRITIC CELL-SPECIFIC TRANSMEMBRANE PROTEIN"/>
    <property type="match status" value="1"/>
</dbReference>
<evidence type="ECO:0000313" key="9">
    <source>
        <dbReference type="Proteomes" id="UP000812440"/>
    </source>
</evidence>
<dbReference type="GO" id="GO:0016020">
    <property type="term" value="C:membrane"/>
    <property type="evidence" value="ECO:0007669"/>
    <property type="project" value="UniProtKB-SubCell"/>
</dbReference>
<comment type="caution">
    <text evidence="8">The sequence shown here is derived from an EMBL/GenBank/DDBJ whole genome shotgun (WGS) entry which is preliminary data.</text>
</comment>
<evidence type="ECO:0000256" key="5">
    <source>
        <dbReference type="SAM" id="Phobius"/>
    </source>
</evidence>
<evidence type="ECO:0000256" key="1">
    <source>
        <dbReference type="ARBA" id="ARBA00004141"/>
    </source>
</evidence>
<gene>
    <name evidence="8" type="ORF">GDO86_011719</name>
</gene>
<evidence type="ECO:0000259" key="6">
    <source>
        <dbReference type="Pfam" id="PF07782"/>
    </source>
</evidence>
<sequence>MENIQKQKKEESAYILIDKKKQKSSVLKHPTILLWLLPTFLFNFIFSKEDENHKTKILVRAGIGLFMGLGLYTLGWTTSNYFRCSSLLVIPSIMESKANLLTLVISVNVILGGPLSNMYSNAGELVKSFGCTVELKINHTKMMFQVAVNPIKKIFMDLYDNSGRFKNFTKGLIKSFQGVKDEVESTEGYDKARGIEMLNEEKKKNNGSLSTQQELSTKSMLRCEDILEKGISKCQDWFAEKHKACQDTIKIPVLKSIICFPMKFRFLCKLQKVTIVLCKIKLKIDPNIGAMYNHVSSIVNKVDSGFKTEIVMLMTATQDLFETMDEKKGFFHKIKTALRAGLSLTFIFFLCSAYGYVTQYNCNVWFDNNYITTYFKQIDARRRKRKQRHLLPLCNGEYINFIFPFKPALQASEKMTAGKSLHLNFPFIIFFFVALVSDYSLYQLFVIVNKHSFITYAFSSQHKLEVAVQGDSFLAKLLNNTIGRLNTSSEMLHLSDNAMCLPRANRLTTEKYVIISIIMSFVVLLPFIQAYMCRFRRAVTAFFFPKREKQRILFMYNQQLRKRQAYAEMKRKEIILNAKRHKFLLNTLAGFLYKYFKCLQRFIIRRCLVCKAKETKDSYVCRTPNCTAVYCRQCWKDMKRFCYVCTPCDDFIADINESDYEFEDE</sequence>
<dbReference type="Pfam" id="PF07782">
    <property type="entry name" value="DC_STAMP"/>
    <property type="match status" value="1"/>
</dbReference>
<keyword evidence="9" id="KW-1185">Reference proteome</keyword>
<organism evidence="8 9">
    <name type="scientific">Hymenochirus boettgeri</name>
    <name type="common">Congo dwarf clawed frog</name>
    <dbReference type="NCBI Taxonomy" id="247094"/>
    <lineage>
        <taxon>Eukaryota</taxon>
        <taxon>Metazoa</taxon>
        <taxon>Chordata</taxon>
        <taxon>Craniata</taxon>
        <taxon>Vertebrata</taxon>
        <taxon>Euteleostomi</taxon>
        <taxon>Amphibia</taxon>
        <taxon>Batrachia</taxon>
        <taxon>Anura</taxon>
        <taxon>Pipoidea</taxon>
        <taxon>Pipidae</taxon>
        <taxon>Pipinae</taxon>
        <taxon>Hymenochirus</taxon>
    </lineage>
</organism>